<dbReference type="VEuPathDB" id="FungiDB:PSHT_04235"/>
<protein>
    <submittedName>
        <fullName evidence="1">Uncharacterized protein</fullName>
    </submittedName>
</protein>
<sequence length="130" mass="14517">MTLHSRSNRCTVGSSKTVAVDLFDSIDYCQDELGIMTLVQRSYLHKHPTLWLEKKVNEGDHLDDDPTGSPSIEQFQNNSVPHTLLTIPPIRMGWFPQLFLPMTMRGSAISLSSFASGTPLSSAPRTMRLI</sequence>
<evidence type="ECO:0000313" key="2">
    <source>
        <dbReference type="Proteomes" id="UP000239156"/>
    </source>
</evidence>
<comment type="caution">
    <text evidence="1">The sequence shown here is derived from an EMBL/GenBank/DDBJ whole genome shotgun (WGS) entry which is preliminary data.</text>
</comment>
<evidence type="ECO:0000313" key="1">
    <source>
        <dbReference type="EMBL" id="POW05696.1"/>
    </source>
</evidence>
<dbReference type="Proteomes" id="UP000239156">
    <property type="component" value="Unassembled WGS sequence"/>
</dbReference>
<dbReference type="AlphaFoldDB" id="A0A2S4V836"/>
<name>A0A2S4V836_9BASI</name>
<dbReference type="VEuPathDB" id="FungiDB:PSTT_09469"/>
<reference evidence="1" key="1">
    <citation type="submission" date="2017-12" db="EMBL/GenBank/DDBJ databases">
        <title>Gene loss provides genomic basis for host adaptation in cereal stripe rust fungi.</title>
        <authorList>
            <person name="Xia C."/>
        </authorList>
    </citation>
    <scope>NUCLEOTIDE SEQUENCE [LARGE SCALE GENOMIC DNA]</scope>
    <source>
        <strain evidence="1">93-210</strain>
    </source>
</reference>
<proteinExistence type="predicted"/>
<organism evidence="1 2">
    <name type="scientific">Puccinia striiformis</name>
    <dbReference type="NCBI Taxonomy" id="27350"/>
    <lineage>
        <taxon>Eukaryota</taxon>
        <taxon>Fungi</taxon>
        <taxon>Dikarya</taxon>
        <taxon>Basidiomycota</taxon>
        <taxon>Pucciniomycotina</taxon>
        <taxon>Pucciniomycetes</taxon>
        <taxon>Pucciniales</taxon>
        <taxon>Pucciniaceae</taxon>
        <taxon>Puccinia</taxon>
    </lineage>
</organism>
<keyword evidence="2" id="KW-1185">Reference proteome</keyword>
<gene>
    <name evidence="1" type="ORF">PSTT_09469</name>
</gene>
<accession>A0A2S4V836</accession>
<dbReference type="EMBL" id="PKSL01000095">
    <property type="protein sequence ID" value="POW05696.1"/>
    <property type="molecule type" value="Genomic_DNA"/>
</dbReference>